<comment type="caution">
    <text evidence="3">The sequence shown here is derived from an EMBL/GenBank/DDBJ whole genome shotgun (WGS) entry which is preliminary data.</text>
</comment>
<evidence type="ECO:0008006" key="5">
    <source>
        <dbReference type="Google" id="ProtNLM"/>
    </source>
</evidence>
<evidence type="ECO:0000313" key="3">
    <source>
        <dbReference type="EMBL" id="GBP62986.1"/>
    </source>
</evidence>
<dbReference type="OrthoDB" id="7414394at2759"/>
<reference evidence="3 4" key="1">
    <citation type="journal article" date="2019" name="Commun. Biol.">
        <title>The bagworm genome reveals a unique fibroin gene that provides high tensile strength.</title>
        <authorList>
            <person name="Kono N."/>
            <person name="Nakamura H."/>
            <person name="Ohtoshi R."/>
            <person name="Tomita M."/>
            <person name="Numata K."/>
            <person name="Arakawa K."/>
        </authorList>
    </citation>
    <scope>NUCLEOTIDE SEQUENCE [LARGE SCALE GENOMIC DNA]</scope>
</reference>
<proteinExistence type="predicted"/>
<evidence type="ECO:0000256" key="1">
    <source>
        <dbReference type="SAM" id="MobiDB-lite"/>
    </source>
</evidence>
<gene>
    <name evidence="3" type="ORF">EVAR_44039_1</name>
</gene>
<keyword evidence="2" id="KW-0732">Signal</keyword>
<name>A0A4C1XGH0_EUMVA</name>
<dbReference type="Gene3D" id="2.60.40.790">
    <property type="match status" value="1"/>
</dbReference>
<feature type="region of interest" description="Disordered" evidence="1">
    <location>
        <begin position="198"/>
        <end position="217"/>
    </location>
</feature>
<dbReference type="EMBL" id="BGZK01000855">
    <property type="protein sequence ID" value="GBP62986.1"/>
    <property type="molecule type" value="Genomic_DNA"/>
</dbReference>
<evidence type="ECO:0000313" key="4">
    <source>
        <dbReference type="Proteomes" id="UP000299102"/>
    </source>
</evidence>
<dbReference type="Proteomes" id="UP000299102">
    <property type="component" value="Unassembled WGS sequence"/>
</dbReference>
<feature type="chain" id="PRO_5020032096" description="SHSP domain-containing protein" evidence="2">
    <location>
        <begin position="17"/>
        <end position="249"/>
    </location>
</feature>
<accession>A0A4C1XGH0</accession>
<organism evidence="3 4">
    <name type="scientific">Eumeta variegata</name>
    <name type="common">Bagworm moth</name>
    <name type="synonym">Eumeta japonica</name>
    <dbReference type="NCBI Taxonomy" id="151549"/>
    <lineage>
        <taxon>Eukaryota</taxon>
        <taxon>Metazoa</taxon>
        <taxon>Ecdysozoa</taxon>
        <taxon>Arthropoda</taxon>
        <taxon>Hexapoda</taxon>
        <taxon>Insecta</taxon>
        <taxon>Pterygota</taxon>
        <taxon>Neoptera</taxon>
        <taxon>Endopterygota</taxon>
        <taxon>Lepidoptera</taxon>
        <taxon>Glossata</taxon>
        <taxon>Ditrysia</taxon>
        <taxon>Tineoidea</taxon>
        <taxon>Psychidae</taxon>
        <taxon>Oiketicinae</taxon>
        <taxon>Eumeta</taxon>
    </lineage>
</organism>
<dbReference type="AlphaFoldDB" id="A0A4C1XGH0"/>
<dbReference type="InterPro" id="IPR008978">
    <property type="entry name" value="HSP20-like_chaperone"/>
</dbReference>
<keyword evidence="4" id="KW-1185">Reference proteome</keyword>
<sequence>MNRALLLLASLGAVLAAPHYHDHHHGHFRGPPAPFRGHYDPFSDDLFGGDVFDTNRFWAQLSRDLEEMERALQEFTRHFPTGTSQSGVQGNQYSINITLIGYQESDIVVKAKDCLLMIQAVHTDDGGNQRHYMDVRTLPSNVNVSGSWTYDGQTLRIVFPLSATTTTEVSTGEQNTEFSGTQAPEFNPEVANTVESKENMEPTGNENVGDADVGGDRELMTNEISGSSVEATTYAVDLKNEVEFVPVKY</sequence>
<feature type="signal peptide" evidence="2">
    <location>
        <begin position="1"/>
        <end position="16"/>
    </location>
</feature>
<protein>
    <recommendedName>
        <fullName evidence="5">SHSP domain-containing protein</fullName>
    </recommendedName>
</protein>
<evidence type="ECO:0000256" key="2">
    <source>
        <dbReference type="SAM" id="SignalP"/>
    </source>
</evidence>